<comment type="similarity">
    <text evidence="3">Belongs to the MoxR family.</text>
</comment>
<dbReference type="CDD" id="cd00009">
    <property type="entry name" value="AAA"/>
    <property type="match status" value="1"/>
</dbReference>
<keyword evidence="1" id="KW-0547">Nucleotide-binding</keyword>
<feature type="domain" description="ATPase AAA-3" evidence="4">
    <location>
        <begin position="45"/>
        <end position="175"/>
    </location>
</feature>
<dbReference type="InterPro" id="IPR027417">
    <property type="entry name" value="P-loop_NTPase"/>
</dbReference>
<keyword evidence="7" id="KW-1185">Reference proteome</keyword>
<dbReference type="InterPro" id="IPR050764">
    <property type="entry name" value="CbbQ/NirQ/NorQ/GpvN"/>
</dbReference>
<dbReference type="InterPro" id="IPR011703">
    <property type="entry name" value="ATPase_AAA-3"/>
</dbReference>
<dbReference type="PANTHER" id="PTHR42759:SF1">
    <property type="entry name" value="MAGNESIUM-CHELATASE SUBUNIT CHLD"/>
    <property type="match status" value="1"/>
</dbReference>
<dbReference type="Gene3D" id="1.10.8.80">
    <property type="entry name" value="Magnesium chelatase subunit I, C-Terminal domain"/>
    <property type="match status" value="1"/>
</dbReference>
<evidence type="ECO:0000256" key="3">
    <source>
        <dbReference type="ARBA" id="ARBA00061607"/>
    </source>
</evidence>
<dbReference type="FunFam" id="3.40.50.300:FF:000640">
    <property type="entry name" value="MoxR family ATPase"/>
    <property type="match status" value="1"/>
</dbReference>
<accession>A0A4R9LV55</accession>
<proteinExistence type="inferred from homology"/>
<dbReference type="OrthoDB" id="9808397at2"/>
<dbReference type="PANTHER" id="PTHR42759">
    <property type="entry name" value="MOXR FAMILY PROTEIN"/>
    <property type="match status" value="1"/>
</dbReference>
<dbReference type="EMBL" id="RQHV01000002">
    <property type="protein sequence ID" value="TGN14558.1"/>
    <property type="molecule type" value="Genomic_DNA"/>
</dbReference>
<feature type="domain" description="ChlI/MoxR AAA lid" evidence="5">
    <location>
        <begin position="252"/>
        <end position="319"/>
    </location>
</feature>
<dbReference type="RefSeq" id="WP_135762511.1">
    <property type="nucleotide sequence ID" value="NZ_RQHV01000002.1"/>
</dbReference>
<evidence type="ECO:0000313" key="6">
    <source>
        <dbReference type="EMBL" id="TGN14558.1"/>
    </source>
</evidence>
<evidence type="ECO:0000256" key="2">
    <source>
        <dbReference type="ARBA" id="ARBA00022840"/>
    </source>
</evidence>
<sequence length="326" mass="36444">MSISEPILNETKTKITQIKSELAEGISGMNHVIQPLLVAMIAKGHVLLEGMPGLAKTLLAKTLAACIDAKFNRVQFTPDLLPADLTGTNIFNPKTTSFEVRKGPIFTNVLLADEINRAPAKVQSALLQCMEERQVTIADNTFDLEPPFFVVATQNPIDQDGTYPLPEAQLDRFLFKITVEYPNEEEEKNILLIHGNLKLTSPKINKVIKPQELLKISESADDVYIDPKLQQFIVRLVRNTRPETTEAKDIVDYVKHGASPRASLSLLKVAKINALLEGRDFVLPEDILKFFTEIIRHRIHLSMEAFTEEVSADSIIKRILGITEVP</sequence>
<evidence type="ECO:0000256" key="1">
    <source>
        <dbReference type="ARBA" id="ARBA00022741"/>
    </source>
</evidence>
<dbReference type="Pfam" id="PF17863">
    <property type="entry name" value="AAA_lid_2"/>
    <property type="match status" value="1"/>
</dbReference>
<name>A0A4R9LV55_9LEPT</name>
<dbReference type="GO" id="GO:0005524">
    <property type="term" value="F:ATP binding"/>
    <property type="evidence" value="ECO:0007669"/>
    <property type="project" value="UniProtKB-KW"/>
</dbReference>
<comment type="caution">
    <text evidence="6">The sequence shown here is derived from an EMBL/GenBank/DDBJ whole genome shotgun (WGS) entry which is preliminary data.</text>
</comment>
<reference evidence="6" key="1">
    <citation type="journal article" date="2019" name="PLoS Negl. Trop. Dis.">
        <title>Revisiting the worldwide diversity of Leptospira species in the environment.</title>
        <authorList>
            <person name="Vincent A.T."/>
            <person name="Schiettekatte O."/>
            <person name="Bourhy P."/>
            <person name="Veyrier F.J."/>
            <person name="Picardeau M."/>
        </authorList>
    </citation>
    <scope>NUCLEOTIDE SEQUENCE [LARGE SCALE GENOMIC DNA]</scope>
    <source>
        <strain evidence="6">201400974</strain>
    </source>
</reference>
<organism evidence="6 7">
    <name type="scientific">Leptospira ilyithenensis</name>
    <dbReference type="NCBI Taxonomy" id="2484901"/>
    <lineage>
        <taxon>Bacteria</taxon>
        <taxon>Pseudomonadati</taxon>
        <taxon>Spirochaetota</taxon>
        <taxon>Spirochaetia</taxon>
        <taxon>Leptospirales</taxon>
        <taxon>Leptospiraceae</taxon>
        <taxon>Leptospira</taxon>
    </lineage>
</organism>
<dbReference type="GO" id="GO:0016887">
    <property type="term" value="F:ATP hydrolysis activity"/>
    <property type="evidence" value="ECO:0007669"/>
    <property type="project" value="InterPro"/>
</dbReference>
<evidence type="ECO:0000259" key="4">
    <source>
        <dbReference type="Pfam" id="PF07726"/>
    </source>
</evidence>
<keyword evidence="2" id="KW-0067">ATP-binding</keyword>
<dbReference type="Gene3D" id="3.40.50.300">
    <property type="entry name" value="P-loop containing nucleotide triphosphate hydrolases"/>
    <property type="match status" value="1"/>
</dbReference>
<dbReference type="InterPro" id="IPR041628">
    <property type="entry name" value="ChlI/MoxR_AAA_lid"/>
</dbReference>
<evidence type="ECO:0000259" key="5">
    <source>
        <dbReference type="Pfam" id="PF17863"/>
    </source>
</evidence>
<evidence type="ECO:0000313" key="7">
    <source>
        <dbReference type="Proteomes" id="UP000298264"/>
    </source>
</evidence>
<dbReference type="AlphaFoldDB" id="A0A4R9LV55"/>
<dbReference type="PIRSF" id="PIRSF002849">
    <property type="entry name" value="AAA_ATPase_chaperone_MoxR_prd"/>
    <property type="match status" value="1"/>
</dbReference>
<dbReference type="Pfam" id="PF07726">
    <property type="entry name" value="AAA_3"/>
    <property type="match status" value="1"/>
</dbReference>
<gene>
    <name evidence="6" type="ORF">EHS11_00775</name>
</gene>
<protein>
    <submittedName>
        <fullName evidence="6">MoxR family ATPase</fullName>
    </submittedName>
</protein>
<dbReference type="Proteomes" id="UP000298264">
    <property type="component" value="Unassembled WGS sequence"/>
</dbReference>
<dbReference type="SUPFAM" id="SSF52540">
    <property type="entry name" value="P-loop containing nucleoside triphosphate hydrolases"/>
    <property type="match status" value="1"/>
</dbReference>